<keyword evidence="2" id="KW-1185">Reference proteome</keyword>
<dbReference type="RefSeq" id="WP_014790956.1">
    <property type="nucleotide sequence ID" value="NC_018016.1"/>
</dbReference>
<name>I4A0A7_ORNRL</name>
<gene>
    <name evidence="1" type="ordered locus">Ornrh_1206</name>
</gene>
<evidence type="ECO:0000313" key="2">
    <source>
        <dbReference type="Proteomes" id="UP000006051"/>
    </source>
</evidence>
<protein>
    <submittedName>
        <fullName evidence="1">Uncharacterized protein</fullName>
    </submittedName>
</protein>
<dbReference type="STRING" id="867902.Ornrh_1206"/>
<reference evidence="1 2" key="1">
    <citation type="submission" date="2012-06" db="EMBL/GenBank/DDBJ databases">
        <title>The complete genome of Ornithobacterium rhinotracheale DSM 15997.</title>
        <authorList>
            <consortium name="US DOE Joint Genome Institute (JGI-PGF)"/>
            <person name="Lucas S."/>
            <person name="Copeland A."/>
            <person name="Lapidus A."/>
            <person name="Goodwin L."/>
            <person name="Pitluck S."/>
            <person name="Peters L."/>
            <person name="Mikhailova N."/>
            <person name="Teshima H."/>
            <person name="Kyrpides N."/>
            <person name="Mavromatis K."/>
            <person name="Pagani I."/>
            <person name="Ivanova N."/>
            <person name="Ovchinnikova G."/>
            <person name="Zeytun A."/>
            <person name="Detter J.C."/>
            <person name="Han C."/>
            <person name="Land M."/>
            <person name="Hauser L."/>
            <person name="Markowitz V."/>
            <person name="Cheng J.-F."/>
            <person name="Hugenholtz P."/>
            <person name="Woyke T."/>
            <person name="Wu D."/>
            <person name="Lang E."/>
            <person name="Kopitz M."/>
            <person name="Brambilla E."/>
            <person name="Klenk H.-P."/>
            <person name="Eisen J.A."/>
        </authorList>
    </citation>
    <scope>NUCLEOTIDE SEQUENCE [LARGE SCALE GENOMIC DNA]</scope>
    <source>
        <strain evidence="2">ATCC 51463 / DSM 15997 / CCUG 23171 / LMG 9086</strain>
    </source>
</reference>
<dbReference type="Proteomes" id="UP000006051">
    <property type="component" value="Chromosome"/>
</dbReference>
<dbReference type="HOGENOM" id="CLU_197525_0_0_10"/>
<sequence length="65" mass="7486">MEKFAIIHDSAELGQILITKDFDLDENQPEIKVQFEDDGARISFNIGVKTEETAKKMFEKLRAKN</sequence>
<dbReference type="AlphaFoldDB" id="I4A0A7"/>
<evidence type="ECO:0000313" key="1">
    <source>
        <dbReference type="EMBL" id="AFL97391.1"/>
    </source>
</evidence>
<dbReference type="KEGG" id="orh:Ornrh_1206"/>
<proteinExistence type="predicted"/>
<dbReference type="EMBL" id="CP003283">
    <property type="protein sequence ID" value="AFL97391.1"/>
    <property type="molecule type" value="Genomic_DNA"/>
</dbReference>
<dbReference type="GeneID" id="97257873"/>
<organism evidence="1 2">
    <name type="scientific">Ornithobacterium rhinotracheale (strain ATCC 51463 / DSM 15997 / CCUG 23171 / CIP 104009 / LMG 9086)</name>
    <dbReference type="NCBI Taxonomy" id="867902"/>
    <lineage>
        <taxon>Bacteria</taxon>
        <taxon>Pseudomonadati</taxon>
        <taxon>Bacteroidota</taxon>
        <taxon>Flavobacteriia</taxon>
        <taxon>Flavobacteriales</taxon>
        <taxon>Weeksellaceae</taxon>
        <taxon>Ornithobacterium</taxon>
    </lineage>
</organism>
<accession>I4A0A7</accession>